<name>A0AAV7PDD5_PLEWA</name>
<evidence type="ECO:0000313" key="1">
    <source>
        <dbReference type="EMBL" id="KAJ1126336.1"/>
    </source>
</evidence>
<dbReference type="AlphaFoldDB" id="A0AAV7PDD5"/>
<evidence type="ECO:0000313" key="2">
    <source>
        <dbReference type="Proteomes" id="UP001066276"/>
    </source>
</evidence>
<gene>
    <name evidence="1" type="ORF">NDU88_004744</name>
</gene>
<accession>A0AAV7PDD5</accession>
<reference evidence="1" key="1">
    <citation type="journal article" date="2022" name="bioRxiv">
        <title>Sequencing and chromosome-scale assembly of the giantPleurodeles waltlgenome.</title>
        <authorList>
            <person name="Brown T."/>
            <person name="Elewa A."/>
            <person name="Iarovenko S."/>
            <person name="Subramanian E."/>
            <person name="Araus A.J."/>
            <person name="Petzold A."/>
            <person name="Susuki M."/>
            <person name="Suzuki K.-i.T."/>
            <person name="Hayashi T."/>
            <person name="Toyoda A."/>
            <person name="Oliveira C."/>
            <person name="Osipova E."/>
            <person name="Leigh N.D."/>
            <person name="Simon A."/>
            <person name="Yun M.H."/>
        </authorList>
    </citation>
    <scope>NUCLEOTIDE SEQUENCE</scope>
    <source>
        <strain evidence="1">20211129_DDA</strain>
        <tissue evidence="1">Liver</tissue>
    </source>
</reference>
<proteinExistence type="predicted"/>
<dbReference type="Proteomes" id="UP001066276">
    <property type="component" value="Chromosome 7"/>
</dbReference>
<dbReference type="EMBL" id="JANPWB010000011">
    <property type="protein sequence ID" value="KAJ1126336.1"/>
    <property type="molecule type" value="Genomic_DNA"/>
</dbReference>
<sequence>MERAAFAEEEPCQAWKRDIGGDCAAAAAISNMRQAMRWQRTGEQPSASQTGAFPTQAMTAMASTERASTLEDKLDAVLLATDSPRTSLVQDRHGYLGFESTTCGSQKAGR</sequence>
<keyword evidence="2" id="KW-1185">Reference proteome</keyword>
<comment type="caution">
    <text evidence="1">The sequence shown here is derived from an EMBL/GenBank/DDBJ whole genome shotgun (WGS) entry which is preliminary data.</text>
</comment>
<organism evidence="1 2">
    <name type="scientific">Pleurodeles waltl</name>
    <name type="common">Iberian ribbed newt</name>
    <dbReference type="NCBI Taxonomy" id="8319"/>
    <lineage>
        <taxon>Eukaryota</taxon>
        <taxon>Metazoa</taxon>
        <taxon>Chordata</taxon>
        <taxon>Craniata</taxon>
        <taxon>Vertebrata</taxon>
        <taxon>Euteleostomi</taxon>
        <taxon>Amphibia</taxon>
        <taxon>Batrachia</taxon>
        <taxon>Caudata</taxon>
        <taxon>Salamandroidea</taxon>
        <taxon>Salamandridae</taxon>
        <taxon>Pleurodelinae</taxon>
        <taxon>Pleurodeles</taxon>
    </lineage>
</organism>
<protein>
    <submittedName>
        <fullName evidence="1">Uncharacterized protein</fullName>
    </submittedName>
</protein>